<evidence type="ECO:0000313" key="2">
    <source>
        <dbReference type="EMBL" id="MFI7588764.1"/>
    </source>
</evidence>
<dbReference type="SUPFAM" id="SSF54593">
    <property type="entry name" value="Glyoxalase/Bleomycin resistance protein/Dihydroxybiphenyl dioxygenase"/>
    <property type="match status" value="1"/>
</dbReference>
<sequence length="137" mass="14727">MSTLNPYLGFRDNAREAIEFYQSVFGGELTVNTFGDFGMPVDEAESGKVMHSQLETPSGFTLMASDRPNYMELPEASNIAVSLSGPASDEAELAGYFEKLSEGGTVAVPLAKAPWGDQFGSVTDRFGIEWMVNIAGS</sequence>
<organism evidence="2 3">
    <name type="scientific">Spongisporangium articulatum</name>
    <dbReference type="NCBI Taxonomy" id="3362603"/>
    <lineage>
        <taxon>Bacteria</taxon>
        <taxon>Bacillati</taxon>
        <taxon>Actinomycetota</taxon>
        <taxon>Actinomycetes</taxon>
        <taxon>Kineosporiales</taxon>
        <taxon>Kineosporiaceae</taxon>
        <taxon>Spongisporangium</taxon>
    </lineage>
</organism>
<dbReference type="InterPro" id="IPR029068">
    <property type="entry name" value="Glyas_Bleomycin-R_OHBP_Dase"/>
</dbReference>
<name>A0ABW8AQV7_9ACTN</name>
<dbReference type="EMBL" id="JBITLV010000005">
    <property type="protein sequence ID" value="MFI7588764.1"/>
    <property type="molecule type" value="Genomic_DNA"/>
</dbReference>
<keyword evidence="3" id="KW-1185">Reference proteome</keyword>
<dbReference type="CDD" id="cd06588">
    <property type="entry name" value="PhnB_like"/>
    <property type="match status" value="1"/>
</dbReference>
<reference evidence="2 3" key="1">
    <citation type="submission" date="2024-10" db="EMBL/GenBank/DDBJ databases">
        <title>The Natural Products Discovery Center: Release of the First 8490 Sequenced Strains for Exploring Actinobacteria Biosynthetic Diversity.</title>
        <authorList>
            <person name="Kalkreuter E."/>
            <person name="Kautsar S.A."/>
            <person name="Yang D."/>
            <person name="Bader C.D."/>
            <person name="Teijaro C.N."/>
            <person name="Fluegel L."/>
            <person name="Davis C.M."/>
            <person name="Simpson J.R."/>
            <person name="Lauterbach L."/>
            <person name="Steele A.D."/>
            <person name="Gui C."/>
            <person name="Meng S."/>
            <person name="Li G."/>
            <person name="Viehrig K."/>
            <person name="Ye F."/>
            <person name="Su P."/>
            <person name="Kiefer A.F."/>
            <person name="Nichols A."/>
            <person name="Cepeda A.J."/>
            <person name="Yan W."/>
            <person name="Fan B."/>
            <person name="Jiang Y."/>
            <person name="Adhikari A."/>
            <person name="Zheng C.-J."/>
            <person name="Schuster L."/>
            <person name="Cowan T.M."/>
            <person name="Smanski M.J."/>
            <person name="Chevrette M.G."/>
            <person name="De Carvalho L.P.S."/>
            <person name="Shen B."/>
        </authorList>
    </citation>
    <scope>NUCLEOTIDE SEQUENCE [LARGE SCALE GENOMIC DNA]</scope>
    <source>
        <strain evidence="2 3">NPDC049639</strain>
    </source>
</reference>
<dbReference type="InterPro" id="IPR028973">
    <property type="entry name" value="PhnB-like"/>
</dbReference>
<dbReference type="Gene3D" id="3.10.180.10">
    <property type="entry name" value="2,3-Dihydroxybiphenyl 1,2-Dioxygenase, domain 1"/>
    <property type="match status" value="1"/>
</dbReference>
<feature type="domain" description="PhnB-like" evidence="1">
    <location>
        <begin position="5"/>
        <end position="132"/>
    </location>
</feature>
<dbReference type="Pfam" id="PF06983">
    <property type="entry name" value="3-dmu-9_3-mt"/>
    <property type="match status" value="1"/>
</dbReference>
<evidence type="ECO:0000259" key="1">
    <source>
        <dbReference type="Pfam" id="PF06983"/>
    </source>
</evidence>
<protein>
    <submittedName>
        <fullName evidence="2">VOC family protein</fullName>
    </submittedName>
</protein>
<dbReference type="PANTHER" id="PTHR33990">
    <property type="entry name" value="PROTEIN YJDN-RELATED"/>
    <property type="match status" value="1"/>
</dbReference>
<dbReference type="Proteomes" id="UP001612915">
    <property type="component" value="Unassembled WGS sequence"/>
</dbReference>
<gene>
    <name evidence="2" type="ORF">ACIB24_16970</name>
</gene>
<comment type="caution">
    <text evidence="2">The sequence shown here is derived from an EMBL/GenBank/DDBJ whole genome shotgun (WGS) entry which is preliminary data.</text>
</comment>
<proteinExistence type="predicted"/>
<evidence type="ECO:0000313" key="3">
    <source>
        <dbReference type="Proteomes" id="UP001612915"/>
    </source>
</evidence>
<dbReference type="RefSeq" id="WP_398282776.1">
    <property type="nucleotide sequence ID" value="NZ_JBITLV010000005.1"/>
</dbReference>
<dbReference type="PANTHER" id="PTHR33990:SF1">
    <property type="entry name" value="PROTEIN YJDN"/>
    <property type="match status" value="1"/>
</dbReference>
<accession>A0ABW8AQV7</accession>